<keyword evidence="2" id="KW-1185">Reference proteome</keyword>
<sequence length="166" mass="17946">MDLMKYYSSPEPVPVVPCGNCRRYGDKELAPAIARCSSCSTFLWSAVLPPPLHGRLCETAHHHSRSQSAAATTTSSVVSAPDDTGIRNCHAHNWKPYTHFCVTCSKGCASVACDRTTSHTCTHDPSIYDQTMASTRSSCTRALCVSCVKLSEAIQTTQELTRGSSC</sequence>
<protein>
    <submittedName>
        <fullName evidence="1">Uncharacterized protein</fullName>
    </submittedName>
</protein>
<evidence type="ECO:0000313" key="2">
    <source>
        <dbReference type="Proteomes" id="UP001174909"/>
    </source>
</evidence>
<evidence type="ECO:0000313" key="1">
    <source>
        <dbReference type="EMBL" id="CAI8006999.1"/>
    </source>
</evidence>
<accession>A0AA35W4C9</accession>
<dbReference type="Proteomes" id="UP001174909">
    <property type="component" value="Unassembled WGS sequence"/>
</dbReference>
<reference evidence="1" key="1">
    <citation type="submission" date="2023-03" db="EMBL/GenBank/DDBJ databases">
        <authorList>
            <person name="Steffen K."/>
            <person name="Cardenas P."/>
        </authorList>
    </citation>
    <scope>NUCLEOTIDE SEQUENCE</scope>
</reference>
<proteinExistence type="predicted"/>
<gene>
    <name evidence="1" type="ORF">GBAR_LOCUS5004</name>
</gene>
<organism evidence="1 2">
    <name type="scientific">Geodia barretti</name>
    <name type="common">Barrett's horny sponge</name>
    <dbReference type="NCBI Taxonomy" id="519541"/>
    <lineage>
        <taxon>Eukaryota</taxon>
        <taxon>Metazoa</taxon>
        <taxon>Porifera</taxon>
        <taxon>Demospongiae</taxon>
        <taxon>Heteroscleromorpha</taxon>
        <taxon>Tetractinellida</taxon>
        <taxon>Astrophorina</taxon>
        <taxon>Geodiidae</taxon>
        <taxon>Geodia</taxon>
    </lineage>
</organism>
<dbReference type="EMBL" id="CASHTH010000740">
    <property type="protein sequence ID" value="CAI8006999.1"/>
    <property type="molecule type" value="Genomic_DNA"/>
</dbReference>
<dbReference type="AlphaFoldDB" id="A0AA35W4C9"/>
<comment type="caution">
    <text evidence="1">The sequence shown here is derived from an EMBL/GenBank/DDBJ whole genome shotgun (WGS) entry which is preliminary data.</text>
</comment>
<name>A0AA35W4C9_GEOBA</name>